<evidence type="ECO:0000256" key="6">
    <source>
        <dbReference type="ARBA" id="ARBA00022605"/>
    </source>
</evidence>
<keyword evidence="8 11" id="KW-0663">Pyridoxal phosphate</keyword>
<dbReference type="PANTHER" id="PTHR42885">
    <property type="entry name" value="HISTIDINOL-PHOSPHATE AMINOTRANSFERASE-RELATED"/>
    <property type="match status" value="1"/>
</dbReference>
<evidence type="ECO:0000256" key="3">
    <source>
        <dbReference type="ARBA" id="ARBA00007970"/>
    </source>
</evidence>
<evidence type="ECO:0000313" key="14">
    <source>
        <dbReference type="Proteomes" id="UP000250086"/>
    </source>
</evidence>
<dbReference type="GO" id="GO:0000105">
    <property type="term" value="P:L-histidine biosynthetic process"/>
    <property type="evidence" value="ECO:0007669"/>
    <property type="project" value="UniProtKB-UniRule"/>
</dbReference>
<dbReference type="RefSeq" id="WP_113744411.1">
    <property type="nucleotide sequence ID" value="NZ_UAPU01000005.1"/>
</dbReference>
<evidence type="ECO:0000256" key="8">
    <source>
        <dbReference type="ARBA" id="ARBA00022898"/>
    </source>
</evidence>
<dbReference type="NCBIfam" id="TIGR01141">
    <property type="entry name" value="hisC"/>
    <property type="match status" value="1"/>
</dbReference>
<feature type="domain" description="Aminotransferase class I/classII large" evidence="12">
    <location>
        <begin position="46"/>
        <end position="354"/>
    </location>
</feature>
<dbReference type="Proteomes" id="UP000250086">
    <property type="component" value="Unassembled WGS sequence"/>
</dbReference>
<evidence type="ECO:0000259" key="12">
    <source>
        <dbReference type="Pfam" id="PF00155"/>
    </source>
</evidence>
<evidence type="ECO:0000256" key="7">
    <source>
        <dbReference type="ARBA" id="ARBA00022679"/>
    </source>
</evidence>
<dbReference type="EMBL" id="UAPV01000001">
    <property type="protein sequence ID" value="SPT70324.1"/>
    <property type="molecule type" value="Genomic_DNA"/>
</dbReference>
<keyword evidence="6 11" id="KW-0028">Amino-acid biosynthesis</keyword>
<dbReference type="InterPro" id="IPR015424">
    <property type="entry name" value="PyrdxlP-dep_Trfase"/>
</dbReference>
<gene>
    <name evidence="11 13" type="primary">hisC</name>
    <name evidence="13" type="ORF">NCTC13093_01735</name>
</gene>
<evidence type="ECO:0000256" key="10">
    <source>
        <dbReference type="ARBA" id="ARBA00047481"/>
    </source>
</evidence>
<comment type="cofactor">
    <cofactor evidence="1 11">
        <name>pyridoxal 5'-phosphate</name>
        <dbReference type="ChEBI" id="CHEBI:597326"/>
    </cofactor>
</comment>
<evidence type="ECO:0000256" key="4">
    <source>
        <dbReference type="ARBA" id="ARBA00011738"/>
    </source>
</evidence>
<dbReference type="InterPro" id="IPR015422">
    <property type="entry name" value="PyrdxlP-dep_Trfase_small"/>
</dbReference>
<sequence length="362" mass="39911">MAKDLQKLAQAHVQTLVPYQSARRIGSHGHVLLNANESPKSELYFFNSTTLNRYPDAQPFEILQGYADYAGYGMRPNNIIVTRGSDEAIGLIVRTFCAPNEGIAIAPPTYGMYEIAARTNNAKVLYLDRDENLKLDIDGMIESIKGSAFTVKVLFIDSPANPLGDMTALDDVRKLLEALPETLIVMDEAYIEFAPEKTVLSLLKDYNNLIVLRTLSKAFALAGIRCGFALGHETVIQLLNKVIDPYPMPDPVVQIARQALASGGIDLMKTRVALCLKRRYTLEAALLSLPCVKKIFPSEANFLLVRFDNGPAVFDFVARKGITLRSFEGKKGLDNTIRISIGSDEELDELMRALTAYCASGV</sequence>
<dbReference type="UniPathway" id="UPA00031">
    <property type="reaction ID" value="UER00012"/>
</dbReference>
<protein>
    <recommendedName>
        <fullName evidence="11">Histidinol-phosphate aminotransferase</fullName>
        <ecNumber evidence="11">2.6.1.9</ecNumber>
    </recommendedName>
    <alternativeName>
        <fullName evidence="11">Imidazole acetol-phosphate transaminase</fullName>
    </alternativeName>
</protein>
<dbReference type="InterPro" id="IPR015421">
    <property type="entry name" value="PyrdxlP-dep_Trfase_major"/>
</dbReference>
<keyword evidence="5 11" id="KW-0032">Aminotransferase</keyword>
<comment type="subunit">
    <text evidence="4 11">Homodimer.</text>
</comment>
<proteinExistence type="inferred from homology"/>
<feature type="modified residue" description="N6-(pyridoxal phosphate)lysine" evidence="11">
    <location>
        <position position="217"/>
    </location>
</feature>
<dbReference type="PANTHER" id="PTHR42885:SF2">
    <property type="entry name" value="HISTIDINOL-PHOSPHATE AMINOTRANSFERASE"/>
    <property type="match status" value="1"/>
</dbReference>
<evidence type="ECO:0000256" key="1">
    <source>
        <dbReference type="ARBA" id="ARBA00001933"/>
    </source>
</evidence>
<dbReference type="GO" id="GO:0030170">
    <property type="term" value="F:pyridoxal phosphate binding"/>
    <property type="evidence" value="ECO:0007669"/>
    <property type="project" value="InterPro"/>
</dbReference>
<evidence type="ECO:0000256" key="2">
    <source>
        <dbReference type="ARBA" id="ARBA00005011"/>
    </source>
</evidence>
<reference evidence="13 14" key="1">
    <citation type="submission" date="2018-06" db="EMBL/GenBank/DDBJ databases">
        <authorList>
            <consortium name="Pathogen Informatics"/>
            <person name="Doyle S."/>
        </authorList>
    </citation>
    <scope>NUCLEOTIDE SEQUENCE [LARGE SCALE GENOMIC DNA]</scope>
    <source>
        <strain evidence="13 14">NCTC13093</strain>
    </source>
</reference>
<organism evidence="13 14">
    <name type="scientific">Anaerobiospirillum thomasii</name>
    <dbReference type="NCBI Taxonomy" id="179995"/>
    <lineage>
        <taxon>Bacteria</taxon>
        <taxon>Pseudomonadati</taxon>
        <taxon>Pseudomonadota</taxon>
        <taxon>Gammaproteobacteria</taxon>
        <taxon>Aeromonadales</taxon>
        <taxon>Succinivibrionaceae</taxon>
        <taxon>Anaerobiospirillum</taxon>
    </lineage>
</organism>
<dbReference type="SUPFAM" id="SSF53383">
    <property type="entry name" value="PLP-dependent transferases"/>
    <property type="match status" value="1"/>
</dbReference>
<dbReference type="PROSITE" id="PS00599">
    <property type="entry name" value="AA_TRANSFER_CLASS_2"/>
    <property type="match status" value="1"/>
</dbReference>
<comment type="similarity">
    <text evidence="3 11">Belongs to the class-II pyridoxal-phosphate-dependent aminotransferase family. Histidinol-phosphate aminotransferase subfamily.</text>
</comment>
<dbReference type="Gene3D" id="3.90.1150.10">
    <property type="entry name" value="Aspartate Aminotransferase, domain 1"/>
    <property type="match status" value="1"/>
</dbReference>
<evidence type="ECO:0000256" key="5">
    <source>
        <dbReference type="ARBA" id="ARBA00022576"/>
    </source>
</evidence>
<evidence type="ECO:0000256" key="9">
    <source>
        <dbReference type="ARBA" id="ARBA00023102"/>
    </source>
</evidence>
<evidence type="ECO:0000256" key="11">
    <source>
        <dbReference type="HAMAP-Rule" id="MF_01023"/>
    </source>
</evidence>
<accession>A0A2X0V797</accession>
<dbReference type="OrthoDB" id="9813612at2"/>
<dbReference type="HAMAP" id="MF_01023">
    <property type="entry name" value="HisC_aminotrans_2"/>
    <property type="match status" value="1"/>
</dbReference>
<dbReference type="EC" id="2.6.1.9" evidence="11"/>
<dbReference type="InterPro" id="IPR001917">
    <property type="entry name" value="Aminotrans_II_pyridoxalP_BS"/>
</dbReference>
<dbReference type="Gene3D" id="3.40.640.10">
    <property type="entry name" value="Type I PLP-dependent aspartate aminotransferase-like (Major domain)"/>
    <property type="match status" value="1"/>
</dbReference>
<dbReference type="InterPro" id="IPR005861">
    <property type="entry name" value="HisP_aminotrans"/>
</dbReference>
<comment type="catalytic activity">
    <reaction evidence="10 11">
        <text>L-histidinol phosphate + 2-oxoglutarate = 3-(imidazol-4-yl)-2-oxopropyl phosphate + L-glutamate</text>
        <dbReference type="Rhea" id="RHEA:23744"/>
        <dbReference type="ChEBI" id="CHEBI:16810"/>
        <dbReference type="ChEBI" id="CHEBI:29985"/>
        <dbReference type="ChEBI" id="CHEBI:57766"/>
        <dbReference type="ChEBI" id="CHEBI:57980"/>
        <dbReference type="EC" id="2.6.1.9"/>
    </reaction>
</comment>
<dbReference type="Pfam" id="PF00155">
    <property type="entry name" value="Aminotran_1_2"/>
    <property type="match status" value="1"/>
</dbReference>
<evidence type="ECO:0000313" key="13">
    <source>
        <dbReference type="EMBL" id="SPT70324.1"/>
    </source>
</evidence>
<dbReference type="GO" id="GO:0004400">
    <property type="term" value="F:histidinol-phosphate transaminase activity"/>
    <property type="evidence" value="ECO:0007669"/>
    <property type="project" value="UniProtKB-UniRule"/>
</dbReference>
<comment type="pathway">
    <text evidence="2 11">Amino-acid biosynthesis; L-histidine biosynthesis; L-histidine from 5-phospho-alpha-D-ribose 1-diphosphate: step 7/9.</text>
</comment>
<dbReference type="InterPro" id="IPR004839">
    <property type="entry name" value="Aminotransferase_I/II_large"/>
</dbReference>
<dbReference type="CDD" id="cd00609">
    <property type="entry name" value="AAT_like"/>
    <property type="match status" value="1"/>
</dbReference>
<keyword evidence="14" id="KW-1185">Reference proteome</keyword>
<keyword evidence="9 11" id="KW-0368">Histidine biosynthesis</keyword>
<keyword evidence="7 11" id="KW-0808">Transferase</keyword>
<dbReference type="AlphaFoldDB" id="A0A2X0V797"/>
<name>A0A2X0V797_9GAMM</name>